<organism evidence="1 2">
    <name type="scientific">Methyloceanibacter superfactus</name>
    <dbReference type="NCBI Taxonomy" id="1774969"/>
    <lineage>
        <taxon>Bacteria</taxon>
        <taxon>Pseudomonadati</taxon>
        <taxon>Pseudomonadota</taxon>
        <taxon>Alphaproteobacteria</taxon>
        <taxon>Hyphomicrobiales</taxon>
        <taxon>Hyphomicrobiaceae</taxon>
        <taxon>Methyloceanibacter</taxon>
    </lineage>
</organism>
<dbReference type="Proteomes" id="UP000094472">
    <property type="component" value="Unassembled WGS sequence"/>
</dbReference>
<accession>A0A1E3VVX9</accession>
<dbReference type="EMBL" id="LPWF01000025">
    <property type="protein sequence ID" value="ODR97675.1"/>
    <property type="molecule type" value="Genomic_DNA"/>
</dbReference>
<dbReference type="STRING" id="1774969.AUC69_11250"/>
<protein>
    <submittedName>
        <fullName evidence="1">Uncharacterized protein</fullName>
    </submittedName>
</protein>
<gene>
    <name evidence="1" type="ORF">AUC69_11250</name>
</gene>
<evidence type="ECO:0000313" key="1">
    <source>
        <dbReference type="EMBL" id="ODR97675.1"/>
    </source>
</evidence>
<proteinExistence type="predicted"/>
<keyword evidence="2" id="KW-1185">Reference proteome</keyword>
<comment type="caution">
    <text evidence="1">The sequence shown here is derived from an EMBL/GenBank/DDBJ whole genome shotgun (WGS) entry which is preliminary data.</text>
</comment>
<dbReference type="AlphaFoldDB" id="A0A1E3VVX9"/>
<sequence length="122" mass="14190">MKGPHAKLLERLFWESPFKRIAFLQPETKPADVTEQFADVIYRWRALPTLNRELDESATDLADMSEAEFERFAALQQQVAGIGQHHEADDAGERDANKRFQDMLARLKREPLSKGRRSEKRH</sequence>
<reference evidence="1 2" key="1">
    <citation type="journal article" date="2016" name="Environ. Microbiol.">
        <title>New Methyloceanibacter diversity from North Sea sediments includes methanotroph containing solely the soluble methane monooxygenase.</title>
        <authorList>
            <person name="Vekeman B."/>
            <person name="Kerckhof F.M."/>
            <person name="Cremers G."/>
            <person name="de Vos P."/>
            <person name="Vandamme P."/>
            <person name="Boon N."/>
            <person name="Op den Camp H.J."/>
            <person name="Heylen K."/>
        </authorList>
    </citation>
    <scope>NUCLEOTIDE SEQUENCE [LARGE SCALE GENOMIC DNA]</scope>
    <source>
        <strain evidence="1 2">R-67175</strain>
    </source>
</reference>
<dbReference type="RefSeq" id="WP_069441762.1">
    <property type="nucleotide sequence ID" value="NZ_LPWF01000025.1"/>
</dbReference>
<name>A0A1E3VVX9_9HYPH</name>
<evidence type="ECO:0000313" key="2">
    <source>
        <dbReference type="Proteomes" id="UP000094472"/>
    </source>
</evidence>